<dbReference type="Proteomes" id="UP001199106">
    <property type="component" value="Unassembled WGS sequence"/>
</dbReference>
<name>A0AAD4NTI1_9PLEO</name>
<evidence type="ECO:0000313" key="3">
    <source>
        <dbReference type="Proteomes" id="UP001199106"/>
    </source>
</evidence>
<feature type="region of interest" description="Disordered" evidence="1">
    <location>
        <begin position="1"/>
        <end position="21"/>
    </location>
</feature>
<protein>
    <submittedName>
        <fullName evidence="2">Uncharacterized protein</fullName>
    </submittedName>
</protein>
<dbReference type="EMBL" id="JAANER010000002">
    <property type="protein sequence ID" value="KAG9193987.1"/>
    <property type="molecule type" value="Genomic_DNA"/>
</dbReference>
<sequence length="131" mass="14295">MEGKDDDEMPSSSVLQPYPDDNEELVNHAYEETCTPNLSAELAQDTPQSDSAIARWLHDVDYKLTGDLHAGQATSKNGVAAQDHAAVVPEGGEVIYHENEAKLTKSPMYIKVEKALIGLISPMARLNFAKV</sequence>
<evidence type="ECO:0000256" key="1">
    <source>
        <dbReference type="SAM" id="MobiDB-lite"/>
    </source>
</evidence>
<organism evidence="2 3">
    <name type="scientific">Alternaria panax</name>
    <dbReference type="NCBI Taxonomy" id="48097"/>
    <lineage>
        <taxon>Eukaryota</taxon>
        <taxon>Fungi</taxon>
        <taxon>Dikarya</taxon>
        <taxon>Ascomycota</taxon>
        <taxon>Pezizomycotina</taxon>
        <taxon>Dothideomycetes</taxon>
        <taxon>Pleosporomycetidae</taxon>
        <taxon>Pleosporales</taxon>
        <taxon>Pleosporineae</taxon>
        <taxon>Pleosporaceae</taxon>
        <taxon>Alternaria</taxon>
        <taxon>Alternaria sect. Panax</taxon>
    </lineage>
</organism>
<proteinExistence type="predicted"/>
<dbReference type="AlphaFoldDB" id="A0AAD4NTI1"/>
<gene>
    <name evidence="2" type="ORF">G6011_04022</name>
</gene>
<accession>A0AAD4NTI1</accession>
<reference evidence="2" key="1">
    <citation type="submission" date="2021-07" db="EMBL/GenBank/DDBJ databases">
        <title>Genome Resource of American Ginseng Black Spot Pathogen Alternaria panax.</title>
        <authorList>
            <person name="Qiu C."/>
            <person name="Wang W."/>
            <person name="Liu Z."/>
        </authorList>
    </citation>
    <scope>NUCLEOTIDE SEQUENCE</scope>
    <source>
        <strain evidence="2">BNCC115425</strain>
    </source>
</reference>
<keyword evidence="3" id="KW-1185">Reference proteome</keyword>
<evidence type="ECO:0000313" key="2">
    <source>
        <dbReference type="EMBL" id="KAG9193987.1"/>
    </source>
</evidence>
<comment type="caution">
    <text evidence="2">The sequence shown here is derived from an EMBL/GenBank/DDBJ whole genome shotgun (WGS) entry which is preliminary data.</text>
</comment>